<dbReference type="SUPFAM" id="SSF46785">
    <property type="entry name" value="Winged helix' DNA-binding domain"/>
    <property type="match status" value="1"/>
</dbReference>
<name>A0A6J5RM84_9CAUD</name>
<gene>
    <name evidence="2" type="ORF">UFOVP1282_23</name>
</gene>
<dbReference type="Gene3D" id="1.10.10.10">
    <property type="entry name" value="Winged helix-like DNA-binding domain superfamily/Winged helix DNA-binding domain"/>
    <property type="match status" value="1"/>
</dbReference>
<feature type="compositionally biased region" description="Polar residues" evidence="1">
    <location>
        <begin position="99"/>
        <end position="141"/>
    </location>
</feature>
<protein>
    <submittedName>
        <fullName evidence="2">Helix-turn-helix domain containing protein</fullName>
    </submittedName>
</protein>
<proteinExistence type="predicted"/>
<dbReference type="Pfam" id="PF13730">
    <property type="entry name" value="HTH_36"/>
    <property type="match status" value="1"/>
</dbReference>
<evidence type="ECO:0000313" key="2">
    <source>
        <dbReference type="EMBL" id="CAB4194758.1"/>
    </source>
</evidence>
<feature type="region of interest" description="Disordered" evidence="1">
    <location>
        <begin position="92"/>
        <end position="147"/>
    </location>
</feature>
<dbReference type="EMBL" id="LR797221">
    <property type="protein sequence ID" value="CAB4194758.1"/>
    <property type="molecule type" value="Genomic_DNA"/>
</dbReference>
<sequence>MSIHALAWALTVETGSPSRKAVLLALADRYNENEAAAWPSIGWIARATELHTSTVRRAIADLLEADLLEAVGWAGMRPDRMTKRYRLKMAPVIHRTPHNAPSTGSHDATSKASRGSTTHLRGSTTHLTGSHSATRTITQPIDNRVPKTVRDQTLAEIRELRKALK</sequence>
<dbReference type="InterPro" id="IPR036388">
    <property type="entry name" value="WH-like_DNA-bd_sf"/>
</dbReference>
<dbReference type="InterPro" id="IPR036390">
    <property type="entry name" value="WH_DNA-bd_sf"/>
</dbReference>
<accession>A0A6J5RM84</accession>
<evidence type="ECO:0000256" key="1">
    <source>
        <dbReference type="SAM" id="MobiDB-lite"/>
    </source>
</evidence>
<organism evidence="2">
    <name type="scientific">uncultured Caudovirales phage</name>
    <dbReference type="NCBI Taxonomy" id="2100421"/>
    <lineage>
        <taxon>Viruses</taxon>
        <taxon>Duplodnaviria</taxon>
        <taxon>Heunggongvirae</taxon>
        <taxon>Uroviricota</taxon>
        <taxon>Caudoviricetes</taxon>
        <taxon>Peduoviridae</taxon>
        <taxon>Maltschvirus</taxon>
        <taxon>Maltschvirus maltsch</taxon>
    </lineage>
</organism>
<reference evidence="2" key="1">
    <citation type="submission" date="2020-05" db="EMBL/GenBank/DDBJ databases">
        <authorList>
            <person name="Chiriac C."/>
            <person name="Salcher M."/>
            <person name="Ghai R."/>
            <person name="Kavagutti S V."/>
        </authorList>
    </citation>
    <scope>NUCLEOTIDE SEQUENCE</scope>
</reference>